<evidence type="ECO:0000313" key="3">
    <source>
        <dbReference type="Proteomes" id="UP000076532"/>
    </source>
</evidence>
<dbReference type="EMBL" id="KV417682">
    <property type="protein sequence ID" value="KZP10317.1"/>
    <property type="molecule type" value="Genomic_DNA"/>
</dbReference>
<dbReference type="AlphaFoldDB" id="A0A165Z862"/>
<keyword evidence="3" id="KW-1185">Reference proteome</keyword>
<proteinExistence type="predicted"/>
<name>A0A165Z862_9AGAM</name>
<feature type="region of interest" description="Disordered" evidence="1">
    <location>
        <begin position="1"/>
        <end position="24"/>
    </location>
</feature>
<protein>
    <submittedName>
        <fullName evidence="2">Uncharacterized protein</fullName>
    </submittedName>
</protein>
<evidence type="ECO:0000256" key="1">
    <source>
        <dbReference type="SAM" id="MobiDB-lite"/>
    </source>
</evidence>
<dbReference type="Proteomes" id="UP000076532">
    <property type="component" value="Unassembled WGS sequence"/>
</dbReference>
<organism evidence="2 3">
    <name type="scientific">Athelia psychrophila</name>
    <dbReference type="NCBI Taxonomy" id="1759441"/>
    <lineage>
        <taxon>Eukaryota</taxon>
        <taxon>Fungi</taxon>
        <taxon>Dikarya</taxon>
        <taxon>Basidiomycota</taxon>
        <taxon>Agaricomycotina</taxon>
        <taxon>Agaricomycetes</taxon>
        <taxon>Agaricomycetidae</taxon>
        <taxon>Atheliales</taxon>
        <taxon>Atheliaceae</taxon>
        <taxon>Athelia</taxon>
    </lineage>
</organism>
<sequence>MSNTKKEEGHWNRTCNQKRKRGQSNRWHFLQVFRMKAAGHIDPRANALPVWANTTSL</sequence>
<feature type="compositionally biased region" description="Basic and acidic residues" evidence="1">
    <location>
        <begin position="1"/>
        <end position="11"/>
    </location>
</feature>
<gene>
    <name evidence="2" type="ORF">FIBSPDRAFT_872807</name>
</gene>
<reference evidence="2 3" key="1">
    <citation type="journal article" date="2016" name="Mol. Biol. Evol.">
        <title>Comparative Genomics of Early-Diverging Mushroom-Forming Fungi Provides Insights into the Origins of Lignocellulose Decay Capabilities.</title>
        <authorList>
            <person name="Nagy L.G."/>
            <person name="Riley R."/>
            <person name="Tritt A."/>
            <person name="Adam C."/>
            <person name="Daum C."/>
            <person name="Floudas D."/>
            <person name="Sun H."/>
            <person name="Yadav J.S."/>
            <person name="Pangilinan J."/>
            <person name="Larsson K.H."/>
            <person name="Matsuura K."/>
            <person name="Barry K."/>
            <person name="Labutti K."/>
            <person name="Kuo R."/>
            <person name="Ohm R.A."/>
            <person name="Bhattacharya S.S."/>
            <person name="Shirouzu T."/>
            <person name="Yoshinaga Y."/>
            <person name="Martin F.M."/>
            <person name="Grigoriev I.V."/>
            <person name="Hibbett D.S."/>
        </authorList>
    </citation>
    <scope>NUCLEOTIDE SEQUENCE [LARGE SCALE GENOMIC DNA]</scope>
    <source>
        <strain evidence="2 3">CBS 109695</strain>
    </source>
</reference>
<accession>A0A165Z862</accession>
<evidence type="ECO:0000313" key="2">
    <source>
        <dbReference type="EMBL" id="KZP10317.1"/>
    </source>
</evidence>